<gene>
    <name evidence="3" type="ORF">EU555_34715</name>
</gene>
<name>A0A4Z0NCX8_9HYPH</name>
<comment type="caution">
    <text evidence="3">The sequence shown here is derived from an EMBL/GenBank/DDBJ whole genome shotgun (WGS) entry which is preliminary data.</text>
</comment>
<dbReference type="PANTHER" id="PTHR39426">
    <property type="entry name" value="HOMOLOGY TO DEATH-ON-CURING PROTEIN OF PHAGE P1"/>
    <property type="match status" value="1"/>
</dbReference>
<dbReference type="InterPro" id="IPR003812">
    <property type="entry name" value="Fido"/>
</dbReference>
<dbReference type="PROSITE" id="PS51459">
    <property type="entry name" value="FIDO"/>
    <property type="match status" value="1"/>
</dbReference>
<dbReference type="AlphaFoldDB" id="A0A4Z0NCX8"/>
<keyword evidence="4" id="KW-1185">Reference proteome</keyword>
<dbReference type="Pfam" id="PF02661">
    <property type="entry name" value="Fic"/>
    <property type="match status" value="1"/>
</dbReference>
<feature type="region of interest" description="Disordered" evidence="1">
    <location>
        <begin position="1"/>
        <end position="22"/>
    </location>
</feature>
<sequence length="152" mass="16330">MPRPCIANSSPGIRRSVPSSPSEPRWVTAETVIAINEYEVAATGEPFIVLDRGKLDGALGRPINLFEYEGVEDVLTLAVALLMAIAKAHAFAQGNKRTAYFAAGVFMRANGFDLQIEDHEGFGALITAAVAGQIEPKDLEEAFASYVYLVGE</sequence>
<dbReference type="Gene3D" id="1.20.120.1870">
    <property type="entry name" value="Fic/DOC protein, Fido domain"/>
    <property type="match status" value="1"/>
</dbReference>
<reference evidence="3 4" key="1">
    <citation type="submission" date="2019-04" db="EMBL/GenBank/DDBJ databases">
        <authorList>
            <person name="Feng G."/>
            <person name="Zhu H."/>
        </authorList>
    </citation>
    <scope>NUCLEOTIDE SEQUENCE [LARGE SCALE GENOMIC DNA]</scope>
    <source>
        <strain evidence="3 4">6HR-1</strain>
    </source>
</reference>
<dbReference type="SUPFAM" id="SSF140931">
    <property type="entry name" value="Fic-like"/>
    <property type="match status" value="1"/>
</dbReference>
<dbReference type="InterPro" id="IPR006440">
    <property type="entry name" value="Doc"/>
</dbReference>
<dbReference type="EMBL" id="SRLB01000061">
    <property type="protein sequence ID" value="TGD92499.1"/>
    <property type="molecule type" value="Genomic_DNA"/>
</dbReference>
<accession>A0A4Z0NCX8</accession>
<evidence type="ECO:0000256" key="1">
    <source>
        <dbReference type="SAM" id="MobiDB-lite"/>
    </source>
</evidence>
<feature type="domain" description="Fido" evidence="2">
    <location>
        <begin position="27"/>
        <end position="149"/>
    </location>
</feature>
<organism evidence="3 4">
    <name type="scientific">Methylobacterium nonmethylotrophicum</name>
    <dbReference type="NCBI Taxonomy" id="1141884"/>
    <lineage>
        <taxon>Bacteria</taxon>
        <taxon>Pseudomonadati</taxon>
        <taxon>Pseudomonadota</taxon>
        <taxon>Alphaproteobacteria</taxon>
        <taxon>Hyphomicrobiales</taxon>
        <taxon>Methylobacteriaceae</taxon>
        <taxon>Methylobacterium</taxon>
    </lineage>
</organism>
<evidence type="ECO:0000313" key="3">
    <source>
        <dbReference type="EMBL" id="TGD92499.1"/>
    </source>
</evidence>
<dbReference type="Proteomes" id="UP000297535">
    <property type="component" value="Unassembled WGS sequence"/>
</dbReference>
<evidence type="ECO:0000313" key="4">
    <source>
        <dbReference type="Proteomes" id="UP000297535"/>
    </source>
</evidence>
<evidence type="ECO:0000259" key="2">
    <source>
        <dbReference type="PROSITE" id="PS51459"/>
    </source>
</evidence>
<dbReference type="OrthoDB" id="9802752at2"/>
<dbReference type="GO" id="GO:0016301">
    <property type="term" value="F:kinase activity"/>
    <property type="evidence" value="ECO:0007669"/>
    <property type="project" value="InterPro"/>
</dbReference>
<dbReference type="InterPro" id="IPR053737">
    <property type="entry name" value="Type_II_TA_Toxin"/>
</dbReference>
<dbReference type="PANTHER" id="PTHR39426:SF1">
    <property type="entry name" value="HOMOLOGY TO DEATH-ON-CURING PROTEIN OF PHAGE P1"/>
    <property type="match status" value="1"/>
</dbReference>
<proteinExistence type="predicted"/>
<dbReference type="InterPro" id="IPR036597">
    <property type="entry name" value="Fido-like_dom_sf"/>
</dbReference>
<dbReference type="NCBIfam" id="TIGR01550">
    <property type="entry name" value="DOC_P1"/>
    <property type="match status" value="1"/>
</dbReference>
<protein>
    <submittedName>
        <fullName evidence="3">Type II toxin-antitoxin system death-on-curing family toxin</fullName>
    </submittedName>
</protein>